<dbReference type="SMART" id="SM00382">
    <property type="entry name" value="AAA"/>
    <property type="match status" value="2"/>
</dbReference>
<feature type="domain" description="ABC transmembrane type-1" evidence="11">
    <location>
        <begin position="786"/>
        <end position="1071"/>
    </location>
</feature>
<keyword evidence="5" id="KW-0067">ATP-binding</keyword>
<feature type="transmembrane region" description="Helical" evidence="9">
    <location>
        <begin position="189"/>
        <end position="207"/>
    </location>
</feature>
<evidence type="ECO:0000259" key="10">
    <source>
        <dbReference type="PROSITE" id="PS50893"/>
    </source>
</evidence>
<dbReference type="Gene3D" id="1.20.1560.10">
    <property type="entry name" value="ABC transporter type 1, transmembrane domain"/>
    <property type="match status" value="2"/>
</dbReference>
<feature type="transmembrane region" description="Helical" evidence="9">
    <location>
        <begin position="903"/>
        <end position="923"/>
    </location>
</feature>
<dbReference type="PROSITE" id="PS50893">
    <property type="entry name" value="ABC_TRANSPORTER_2"/>
    <property type="match status" value="2"/>
</dbReference>
<feature type="domain" description="ABC transmembrane type-1" evidence="11">
    <location>
        <begin position="40"/>
        <end position="310"/>
    </location>
</feature>
<dbReference type="OrthoDB" id="6500128at2759"/>
<dbReference type="GO" id="GO:0016887">
    <property type="term" value="F:ATP hydrolysis activity"/>
    <property type="evidence" value="ECO:0007669"/>
    <property type="project" value="InterPro"/>
</dbReference>
<dbReference type="HOGENOM" id="CLU_000604_17_2_1"/>
<feature type="transmembrane region" description="Helical" evidence="9">
    <location>
        <begin position="276"/>
        <end position="293"/>
    </location>
</feature>
<dbReference type="SUPFAM" id="SSF90123">
    <property type="entry name" value="ABC transporter transmembrane region"/>
    <property type="match status" value="2"/>
</dbReference>
<evidence type="ECO:0000256" key="3">
    <source>
        <dbReference type="ARBA" id="ARBA00022692"/>
    </source>
</evidence>
<dbReference type="GO" id="GO:0015421">
    <property type="term" value="F:ABC-type oligopeptide transporter activity"/>
    <property type="evidence" value="ECO:0007669"/>
    <property type="project" value="TreeGrafter"/>
</dbReference>
<evidence type="ECO:0000256" key="8">
    <source>
        <dbReference type="SAM" id="MobiDB-lite"/>
    </source>
</evidence>
<evidence type="ECO:0000313" key="12">
    <source>
        <dbReference type="EMBL" id="KIW17630.1"/>
    </source>
</evidence>
<sequence>MSDDGPHNEHPPPWQHDDEEEEKPGGIFSFLRASHLPVLIAGILISAVAGLLQPAMAIYLGRFFNAFSDFASNVIDESTFTRNTSRSIYALLAIGLCTLLLKGGVFVCWVGFGELQAKSARLVVFQALLNRDIEWFDGQIVGMAALLERTHSQIQEMHLANSQPLGLSILALVQALSSLGLALGTNWKLTLVVLSTLPVILVGVSLISRRGQKYIDRQNTSLDQAMKAANHFISNIVMVKCFNAEVHERRKYVMAIEEAARNSHTLCIFKGLQSGFVRFATTIIFCLGLWYGGTQVHAGTISPGEVVTTFWSCLLAAKAFEDILPQSFLLLEGRRSAQSLAAILHYIKNGKLQQEKSAGCSPRFCDGAIAMRGVSFAYPSRPTELVLRDCDICFPAGQITFLVGKSGCGKSTVGNLLMRFYLARSGTVTIDGVDISDLNRTWLRNNITLVQQQSVLFNETIFTNIALGSQDPSRVTLSQVEICSSVASLDGMISNLPHGLATMIGSRGSTLSGGQRQRVAIARARLRDTPVLILDEATSALDTHNRNAVMESIRHWRRGRTTIIVTHDLTQIRQGDLVYVMDAGRVIHRGSLSTLGDLQHKLHLDGSSQHTQPYLYRSKAGRSTASISIRGLDSIRRTSQKQPSSNLGIRRVVRQSDHSRGSFSTVLTLRTDPAFQKLKRQSLSRARAMYSAEIVPVTVDKVTGLPNVVAGDCITNLSDYSAANPPCNDTLAVGTSAIELPNTTSEDNSVIGSKTIDGEKPARDSTLKILQRVWPFLNATTRVKLILGFMAALIHAGSPPAFAYAIIQLFGTFSMYSGYHTKVLIYSLAIIGVAVIDGLACASMQYLLGTVSQTWVDTLRRAAVKRILQQPKGWFDKETNNPSILVSSLDRNAEGVRVLVDHFAPQVLVVMVMMTVGLSWSLVTCWKMALVSLAGMPVIYAVVKLLDVISFRWSARMNSAVERLLDVFIETFSDIKTVRALTLESFFHEKYSRTLEAAFDIGVRRAIYTGACYGLSEAVITLFTPMLFWYGVHLAKSREWPAMDILTVFSLLLFSTASASAVMAYVPRVSSATEHATRLIELARMAVHSHENAGMLKLDKTKSDKLGVAVSFTNQTFFYPTRLETPALRRLNLTIPSGKCTAVVGSSGSGKSTITSLILGLYPPAANKSVTVETALAPDVREPVALTLFGFDIRTLEMATLRSLIAVVPQTPFLLPATVRENIIYGLEPGSSLASARCIESAAGSAGIHEFIQSLPQGYATIIGEGRQGLSGGQAQRIVIARALVRDPKILILDEATSALDRESADTIRTSIIRLIRERQGTMTAIVITHAMEMMTFADQVVVLENGSAVEEGPYYDLIRRKGKLWDLLAVGQQLQGA</sequence>
<feature type="region of interest" description="Disordered" evidence="8">
    <location>
        <begin position="1"/>
        <end position="22"/>
    </location>
</feature>
<evidence type="ECO:0000256" key="7">
    <source>
        <dbReference type="ARBA" id="ARBA00023136"/>
    </source>
</evidence>
<dbReference type="GO" id="GO:0005524">
    <property type="term" value="F:ATP binding"/>
    <property type="evidence" value="ECO:0007669"/>
    <property type="project" value="UniProtKB-KW"/>
</dbReference>
<evidence type="ECO:0000256" key="1">
    <source>
        <dbReference type="ARBA" id="ARBA00004141"/>
    </source>
</evidence>
<dbReference type="RefSeq" id="XP_016237846.1">
    <property type="nucleotide sequence ID" value="XM_016379169.1"/>
</dbReference>
<dbReference type="Pfam" id="PF00664">
    <property type="entry name" value="ABC_membrane"/>
    <property type="match status" value="2"/>
</dbReference>
<dbReference type="STRING" id="91928.A0A0D2BG84"/>
<evidence type="ECO:0000313" key="13">
    <source>
        <dbReference type="Proteomes" id="UP000053328"/>
    </source>
</evidence>
<dbReference type="GO" id="GO:0005743">
    <property type="term" value="C:mitochondrial inner membrane"/>
    <property type="evidence" value="ECO:0007669"/>
    <property type="project" value="TreeGrafter"/>
</dbReference>
<dbReference type="GeneID" id="27331908"/>
<dbReference type="PROSITE" id="PS50929">
    <property type="entry name" value="ABC_TM1F"/>
    <property type="match status" value="2"/>
</dbReference>
<keyword evidence="3 9" id="KW-0812">Transmembrane</keyword>
<dbReference type="InterPro" id="IPR003593">
    <property type="entry name" value="AAA+_ATPase"/>
</dbReference>
<feature type="transmembrane region" description="Helical" evidence="9">
    <location>
        <begin position="785"/>
        <end position="811"/>
    </location>
</feature>
<dbReference type="FunFam" id="3.40.50.300:FF:000604">
    <property type="entry name" value="ABC transporter B family member 28"/>
    <property type="match status" value="1"/>
</dbReference>
<evidence type="ECO:0000256" key="6">
    <source>
        <dbReference type="ARBA" id="ARBA00022989"/>
    </source>
</evidence>
<evidence type="ECO:0000256" key="4">
    <source>
        <dbReference type="ARBA" id="ARBA00022741"/>
    </source>
</evidence>
<dbReference type="VEuPathDB" id="FungiDB:PV08_04825"/>
<dbReference type="InterPro" id="IPR027417">
    <property type="entry name" value="P-loop_NTPase"/>
</dbReference>
<dbReference type="InterPro" id="IPR017871">
    <property type="entry name" value="ABC_transporter-like_CS"/>
</dbReference>
<dbReference type="CDD" id="cd18578">
    <property type="entry name" value="ABC_6TM_Pgp_ABCB1_D2_like"/>
    <property type="match status" value="1"/>
</dbReference>
<dbReference type="PANTHER" id="PTHR43394">
    <property type="entry name" value="ATP-DEPENDENT PERMEASE MDL1, MITOCHONDRIAL"/>
    <property type="match status" value="1"/>
</dbReference>
<evidence type="ECO:0000256" key="2">
    <source>
        <dbReference type="ARBA" id="ARBA00022448"/>
    </source>
</evidence>
<comment type="subcellular location">
    <subcellularLocation>
        <location evidence="1">Membrane</location>
        <topology evidence="1">Multi-pass membrane protein</topology>
    </subcellularLocation>
</comment>
<evidence type="ECO:0000256" key="9">
    <source>
        <dbReference type="SAM" id="Phobius"/>
    </source>
</evidence>
<dbReference type="PANTHER" id="PTHR43394:SF15">
    <property type="entry name" value="ALPHA-FACTOR-TRANSPORTING ATPASE"/>
    <property type="match status" value="1"/>
</dbReference>
<feature type="transmembrane region" description="Helical" evidence="9">
    <location>
        <begin position="1042"/>
        <end position="1066"/>
    </location>
</feature>
<organism evidence="12 13">
    <name type="scientific">Exophiala spinifera</name>
    <dbReference type="NCBI Taxonomy" id="91928"/>
    <lineage>
        <taxon>Eukaryota</taxon>
        <taxon>Fungi</taxon>
        <taxon>Dikarya</taxon>
        <taxon>Ascomycota</taxon>
        <taxon>Pezizomycotina</taxon>
        <taxon>Eurotiomycetes</taxon>
        <taxon>Chaetothyriomycetidae</taxon>
        <taxon>Chaetothyriales</taxon>
        <taxon>Herpotrichiellaceae</taxon>
        <taxon>Exophiala</taxon>
    </lineage>
</organism>
<name>A0A0D2BG84_9EURO</name>
<dbReference type="Proteomes" id="UP000053328">
    <property type="component" value="Unassembled WGS sequence"/>
</dbReference>
<feature type="transmembrane region" description="Helical" evidence="9">
    <location>
        <begin position="1006"/>
        <end position="1030"/>
    </location>
</feature>
<feature type="compositionally biased region" description="Basic and acidic residues" evidence="8">
    <location>
        <begin position="1"/>
        <end position="10"/>
    </location>
</feature>
<reference evidence="12 13" key="1">
    <citation type="submission" date="2015-01" db="EMBL/GenBank/DDBJ databases">
        <title>The Genome Sequence of Exophiala spinifera CBS89968.</title>
        <authorList>
            <consortium name="The Broad Institute Genomics Platform"/>
            <person name="Cuomo C."/>
            <person name="de Hoog S."/>
            <person name="Gorbushina A."/>
            <person name="Stielow B."/>
            <person name="Teixiera M."/>
            <person name="Abouelleil A."/>
            <person name="Chapman S.B."/>
            <person name="Priest M."/>
            <person name="Young S.K."/>
            <person name="Wortman J."/>
            <person name="Nusbaum C."/>
            <person name="Birren B."/>
        </authorList>
    </citation>
    <scope>NUCLEOTIDE SEQUENCE [LARGE SCALE GENOMIC DNA]</scope>
    <source>
        <strain evidence="12 13">CBS 89968</strain>
    </source>
</reference>
<dbReference type="Gene3D" id="3.40.50.300">
    <property type="entry name" value="P-loop containing nucleotide triphosphate hydrolases"/>
    <property type="match status" value="2"/>
</dbReference>
<gene>
    <name evidence="12" type="ORF">PV08_04825</name>
</gene>
<dbReference type="InterPro" id="IPR011527">
    <property type="entry name" value="ABC1_TM_dom"/>
</dbReference>
<feature type="domain" description="ABC transporter" evidence="10">
    <location>
        <begin position="369"/>
        <end position="608"/>
    </location>
</feature>
<dbReference type="PROSITE" id="PS00211">
    <property type="entry name" value="ABC_TRANSPORTER_1"/>
    <property type="match status" value="1"/>
</dbReference>
<feature type="domain" description="ABC transporter" evidence="10">
    <location>
        <begin position="1110"/>
        <end position="1371"/>
    </location>
</feature>
<dbReference type="InterPro" id="IPR036640">
    <property type="entry name" value="ABC1_TM_sf"/>
</dbReference>
<dbReference type="FunFam" id="3.40.50.300:FF:001471">
    <property type="entry name" value="P-loop containing nucleoside triphosphate hydrolase protein"/>
    <property type="match status" value="1"/>
</dbReference>
<dbReference type="InterPro" id="IPR039421">
    <property type="entry name" value="Type_1_exporter"/>
</dbReference>
<dbReference type="GO" id="GO:0090374">
    <property type="term" value="P:oligopeptide export from mitochondrion"/>
    <property type="evidence" value="ECO:0007669"/>
    <property type="project" value="TreeGrafter"/>
</dbReference>
<keyword evidence="4" id="KW-0547">Nucleotide-binding</keyword>
<feature type="transmembrane region" description="Helical" evidence="9">
    <location>
        <begin position="823"/>
        <end position="848"/>
    </location>
</feature>
<protein>
    <submittedName>
        <fullName evidence="12">Uncharacterized protein</fullName>
    </submittedName>
</protein>
<feature type="transmembrane region" description="Helical" evidence="9">
    <location>
        <begin position="88"/>
        <end position="112"/>
    </location>
</feature>
<keyword evidence="6 9" id="KW-1133">Transmembrane helix</keyword>
<accession>A0A0D2BG84</accession>
<feature type="transmembrane region" description="Helical" evidence="9">
    <location>
        <begin position="930"/>
        <end position="953"/>
    </location>
</feature>
<dbReference type="Pfam" id="PF00005">
    <property type="entry name" value="ABC_tran"/>
    <property type="match status" value="2"/>
</dbReference>
<feature type="transmembrane region" description="Helical" evidence="9">
    <location>
        <begin position="38"/>
        <end position="60"/>
    </location>
</feature>
<dbReference type="SUPFAM" id="SSF52540">
    <property type="entry name" value="P-loop containing nucleoside triphosphate hydrolases"/>
    <property type="match status" value="2"/>
</dbReference>
<keyword evidence="2" id="KW-0813">Transport</keyword>
<keyword evidence="13" id="KW-1185">Reference proteome</keyword>
<proteinExistence type="predicted"/>
<dbReference type="CDD" id="cd18577">
    <property type="entry name" value="ABC_6TM_Pgp_ABCB1_D1_like"/>
    <property type="match status" value="1"/>
</dbReference>
<keyword evidence="7 9" id="KW-0472">Membrane</keyword>
<dbReference type="InterPro" id="IPR003439">
    <property type="entry name" value="ABC_transporter-like_ATP-bd"/>
</dbReference>
<dbReference type="EMBL" id="KN847494">
    <property type="protein sequence ID" value="KIW17630.1"/>
    <property type="molecule type" value="Genomic_DNA"/>
</dbReference>
<evidence type="ECO:0000259" key="11">
    <source>
        <dbReference type="PROSITE" id="PS50929"/>
    </source>
</evidence>
<evidence type="ECO:0000256" key="5">
    <source>
        <dbReference type="ARBA" id="ARBA00022840"/>
    </source>
</evidence>